<dbReference type="PANTHER" id="PTHR45825">
    <property type="entry name" value="GRANULE-BOUND STARCH SYNTHASE 1, CHLOROPLASTIC/AMYLOPLASTIC"/>
    <property type="match status" value="1"/>
</dbReference>
<comment type="pathway">
    <text evidence="7">Glycan biosynthesis; glycogen biosynthesis.</text>
</comment>
<name>A0AAT9LBJ9_9FIRM</name>
<evidence type="ECO:0000256" key="7">
    <source>
        <dbReference type="HAMAP-Rule" id="MF_00484"/>
    </source>
</evidence>
<feature type="domain" description="Starch synthase catalytic" evidence="9">
    <location>
        <begin position="7"/>
        <end position="244"/>
    </location>
</feature>
<dbReference type="HAMAP" id="MF_00484">
    <property type="entry name" value="Glycogen_synth"/>
    <property type="match status" value="1"/>
</dbReference>
<evidence type="ECO:0000256" key="6">
    <source>
        <dbReference type="ARBA" id="ARBA00023056"/>
    </source>
</evidence>
<dbReference type="Gene3D" id="3.40.50.2000">
    <property type="entry name" value="Glycogen Phosphorylase B"/>
    <property type="match status" value="2"/>
</dbReference>
<dbReference type="NCBIfam" id="TIGR02095">
    <property type="entry name" value="glgA"/>
    <property type="match status" value="1"/>
</dbReference>
<comment type="catalytic activity">
    <reaction evidence="1 7">
        <text>[(1-&gt;4)-alpha-D-glucosyl](n) + ADP-alpha-D-glucose = [(1-&gt;4)-alpha-D-glucosyl](n+1) + ADP + H(+)</text>
        <dbReference type="Rhea" id="RHEA:18189"/>
        <dbReference type="Rhea" id="RHEA-COMP:9584"/>
        <dbReference type="Rhea" id="RHEA-COMP:9587"/>
        <dbReference type="ChEBI" id="CHEBI:15378"/>
        <dbReference type="ChEBI" id="CHEBI:15444"/>
        <dbReference type="ChEBI" id="CHEBI:57498"/>
        <dbReference type="ChEBI" id="CHEBI:456216"/>
        <dbReference type="EC" id="2.4.1.21"/>
    </reaction>
</comment>
<evidence type="ECO:0000313" key="10">
    <source>
        <dbReference type="EMBL" id="QUL98449.1"/>
    </source>
</evidence>
<feature type="binding site" evidence="7">
    <location>
        <position position="20"/>
    </location>
    <ligand>
        <name>ADP-alpha-D-glucose</name>
        <dbReference type="ChEBI" id="CHEBI:57498"/>
    </ligand>
</feature>
<protein>
    <recommendedName>
        <fullName evidence="7">Glycogen synthase</fullName>
        <ecNumber evidence="7">2.4.1.21</ecNumber>
    </recommendedName>
    <alternativeName>
        <fullName evidence="7">Starch [bacterial glycogen] synthase</fullName>
    </alternativeName>
</protein>
<feature type="domain" description="Glycosyl transferase family 1" evidence="8">
    <location>
        <begin position="293"/>
        <end position="444"/>
    </location>
</feature>
<evidence type="ECO:0000259" key="8">
    <source>
        <dbReference type="Pfam" id="PF00534"/>
    </source>
</evidence>
<dbReference type="PANTHER" id="PTHR45825:SF11">
    <property type="entry name" value="ALPHA AMYLASE DOMAIN-CONTAINING PROTEIN"/>
    <property type="match status" value="1"/>
</dbReference>
<evidence type="ECO:0000256" key="3">
    <source>
        <dbReference type="ARBA" id="ARBA00010281"/>
    </source>
</evidence>
<sequence>MLDTGLKILLVASEVAPFAKTGGLADVAGSLPKALLLQGNDVRVVLPRYRSISGFNTIGDFPVQVGPRKETCIVRTSQIEAKSPEGVRFVPVYFLDNYHYFDRERYYMFPDEAERFAFFDLACLKMCEALNFIPDVVHCNDWQTGFIPLLIKERARNNPVWEGVASCFTIHNLRYQGNFPRDVLYLLGLGQEYFHPEAVEFYGQVSFMKAGIMYADVINTVSVTYSREIQTPEYGEGLDGVLRKRAKDLYGIINGINYHEFDPKTDPRIFKNFGPDDLEVRKENKYALQREVGLPISDKPLIGVVSRLVDQKGLDILLEAMPSILSLDVEFILLGTGDKFYEEAFSALKKRYPDRVAVFIGFNGVLAQRIYAGSDIFVMPSRFEPCGLGHLIAMRYGSIPIVRKTGGLRDTVMDYDRDSGTGNGFVFEEYSAEALTEAVRRAVSVYRDAGYWQRLVRDTMGLDFSWNKSAALYTELYLEALGRKRRVERPA</sequence>
<dbReference type="InterPro" id="IPR001296">
    <property type="entry name" value="Glyco_trans_1"/>
</dbReference>
<dbReference type="InterPro" id="IPR013534">
    <property type="entry name" value="Starch_synth_cat_dom"/>
</dbReference>
<proteinExistence type="inferred from homology"/>
<comment type="function">
    <text evidence="2 7">Synthesizes alpha-1,4-glucan chains using ADP-glucose.</text>
</comment>
<reference evidence="10" key="1">
    <citation type="submission" date="2020-10" db="EMBL/GenBank/DDBJ databases">
        <authorList>
            <person name="Kadnikov V."/>
            <person name="Beletsky A.V."/>
            <person name="Mardanov A.V."/>
            <person name="Karnachuk O.V."/>
            <person name="Ravin N.V."/>
        </authorList>
    </citation>
    <scope>NUCLEOTIDE SEQUENCE</scope>
    <source>
        <strain evidence="10">Bu02</strain>
    </source>
</reference>
<gene>
    <name evidence="7 10" type="primary">glgA</name>
    <name evidence="10" type="ORF">IMF26_10645</name>
</gene>
<dbReference type="AlphaFoldDB" id="A0AAT9LBJ9"/>
<dbReference type="EC" id="2.4.1.21" evidence="7"/>
<evidence type="ECO:0000256" key="1">
    <source>
        <dbReference type="ARBA" id="ARBA00001478"/>
    </source>
</evidence>
<dbReference type="KEGG" id="fcz:IMF26_10645"/>
<dbReference type="GO" id="GO:0005978">
    <property type="term" value="P:glycogen biosynthetic process"/>
    <property type="evidence" value="ECO:0007669"/>
    <property type="project" value="UniProtKB-UniRule"/>
</dbReference>
<dbReference type="Pfam" id="PF00534">
    <property type="entry name" value="Glycos_transf_1"/>
    <property type="match status" value="1"/>
</dbReference>
<dbReference type="SUPFAM" id="SSF53756">
    <property type="entry name" value="UDP-Glycosyltransferase/glycogen phosphorylase"/>
    <property type="match status" value="1"/>
</dbReference>
<reference evidence="10" key="2">
    <citation type="journal article" date="2023" name="Biology">
        <title>Prokaryotic Life Associated with Coal-Fire Gas Vents Revealed by Metagenomics.</title>
        <authorList>
            <person name="Kadnikov V.V."/>
            <person name="Mardanov A.V."/>
            <person name="Beletsky A.V."/>
            <person name="Karnachuk O.V."/>
            <person name="Ravin N.V."/>
        </authorList>
    </citation>
    <scope>NUCLEOTIDE SEQUENCE</scope>
    <source>
        <strain evidence="10">Bu02</strain>
    </source>
</reference>
<accession>A0AAT9LBJ9</accession>
<dbReference type="CDD" id="cd03791">
    <property type="entry name" value="GT5_Glycogen_synthase_DULL1-like"/>
    <property type="match status" value="1"/>
</dbReference>
<dbReference type="Pfam" id="PF08323">
    <property type="entry name" value="Glyco_transf_5"/>
    <property type="match status" value="1"/>
</dbReference>
<keyword evidence="6 7" id="KW-0320">Glycogen biosynthesis</keyword>
<dbReference type="EMBL" id="CP062796">
    <property type="protein sequence ID" value="QUL98449.1"/>
    <property type="molecule type" value="Genomic_DNA"/>
</dbReference>
<keyword evidence="4 7" id="KW-0328">Glycosyltransferase</keyword>
<keyword evidence="5 7" id="KW-0808">Transferase</keyword>
<comment type="similarity">
    <text evidence="3 7">Belongs to the glycosyltransferase 1 family. Bacterial/plant glycogen synthase subfamily.</text>
</comment>
<dbReference type="InterPro" id="IPR011835">
    <property type="entry name" value="GS/SS"/>
</dbReference>
<dbReference type="GO" id="GO:0009011">
    <property type="term" value="F:alpha-1,4-glucan glucosyltransferase (ADP-glucose donor) activity"/>
    <property type="evidence" value="ECO:0007669"/>
    <property type="project" value="UniProtKB-UniRule"/>
</dbReference>
<dbReference type="GO" id="GO:0004373">
    <property type="term" value="F:alpha-1,4-glucan glucosyltransferase (UDP-glucose donor) activity"/>
    <property type="evidence" value="ECO:0007669"/>
    <property type="project" value="InterPro"/>
</dbReference>
<evidence type="ECO:0000256" key="2">
    <source>
        <dbReference type="ARBA" id="ARBA00002764"/>
    </source>
</evidence>
<evidence type="ECO:0000259" key="9">
    <source>
        <dbReference type="Pfam" id="PF08323"/>
    </source>
</evidence>
<organism evidence="10">
    <name type="scientific">Candidatus Fermentithermobacillus carboniphilus</name>
    <dbReference type="NCBI Taxonomy" id="3085328"/>
    <lineage>
        <taxon>Bacteria</taxon>
        <taxon>Bacillati</taxon>
        <taxon>Bacillota</taxon>
        <taxon>Candidatus Fermentithermobacillia</taxon>
        <taxon>Candidatus Fermentithermobacillales</taxon>
        <taxon>Candidatus Fermentithermobacillaceae</taxon>
        <taxon>Candidatus Fermentithermobacillus</taxon>
    </lineage>
</organism>
<dbReference type="NCBIfam" id="NF001899">
    <property type="entry name" value="PRK00654.1-2"/>
    <property type="match status" value="1"/>
</dbReference>
<evidence type="ECO:0000256" key="4">
    <source>
        <dbReference type="ARBA" id="ARBA00022676"/>
    </source>
</evidence>
<evidence type="ECO:0000256" key="5">
    <source>
        <dbReference type="ARBA" id="ARBA00022679"/>
    </source>
</evidence>